<dbReference type="Gene3D" id="1.10.1200.10">
    <property type="entry name" value="ACP-like"/>
    <property type="match status" value="1"/>
</dbReference>
<dbReference type="RefSeq" id="WP_076043140.1">
    <property type="nucleotide sequence ID" value="NZ_MQUR01000004.1"/>
</dbReference>
<sequence length="1762" mass="180740">MTDIAIVGLGCRFPGAHDVRAYWKLLMSGERQFSAVPAERWNHEVFHEPGNPSAPHASYTDQVAFLDGVDRFDALHYGVPPARARAMDPQHRLMLDVTREALDDAGLGRGDFDRENTGVFCAVSVSDYKDVMTAPIRAIALADQARRSTAGDDGVLDAVKEHAGRLGTVQPFSLPGSLLNMAAGTVSRQFDLGGPSLAVDAACSGSLVALDQAVAQLRGGGCRIAVVGGVYVNLTPDSLIGFSTLRALSATGVCRPFDEEADGFVLGEGAGAVVIRPLADALAAGDRVYAVVKGVGSANDGASPGPLAPAPEGQLRALRRAYDDAGVPPSSVGFLEAHGTATRSGDRAEVEALRRLRTEYPDDDPSLCYLGAGKALIGHSLAAAGMAGLIKTALVVHHRTIVPQPGTTPRADLGVGAAGLRFAATARPWPRTGAPRRAAVSSFGFGGTNVHVVLEEAPTPAPAPAPAPPAPAPVRPVAVGGAQAAPHLVLLSAGDAELLDLHIGDVLETVERAPRTPVAALAHTLGGREPLKARLAIVAADTDEFARRLLRARGLLAEGARGDLGEGSFAADAPLPAAQRRIAFVFPGQGSQRPGMMRDLYERFTGFRSVVDALGSAARGDTGLDLDVDLAELLYGGEAAAAGGEELRRRLAATEVCQPLLGTVQIAATRLLADCGVSPDLALGHSVGEFAAAAAAGALTGEETVRLLVRRGAALRQAESALPGGMVAVLADEETCRRLVDGIDDVWPACFNQPRQVVVSGSRQGLAALRRACADAGIATVALEVSGAFHSPWSARAEEAVRADLAGRRVSPPRLPFVSSVSAAVCSDPARMRELWARHASAPVRFGDAVRASYDAGARLFLQVSGGGSLLDAVRRNLADREDVHVVAAGGATPDGGRGFVRALAGLAVLGVPVDPRALVPADERRQVDLPVARLAAQSYWAGPTTPPKPTTAKPSPPQAAPAEAVSAQAAPAKGAPAEAGRAEAAPAQAVPAEAGPTEAAPAEAEPAEATAPKATPAEAGPAVAGPAVTAPAETAPADATSTEEVPAEANPPKAPPTEAGRAEAAPAQAAPPKEARAKEAPAEAVSAQAAPAEAAPAEAEPAEATAPKATPAEAGPAQAAPAEAAPAEAVPAKGEATPKATPPKEAPAEAAPAKADSTEEVPAEAGPARAAAAAGAPAGTAGAKAVGAEAAGAAGAEGVGGGLGSARSAASEGSLEPLDDLRQLVREQADLMSRLSPAARTSACEEPARAGDVTEVTAAVYAHIARISAFPVGHLRDEQLLTDDLGFDSLMLTDLFTALRRQWPLWAFDEGDADRPTVGGLAAAVAGAASEERAEGGTCPPPPPQDPPPPTTPLPAEHTRIDRFPEVTAHAERFGTLAGAGLSNPYFLVHEGGMTDTTVVGGRELLSFSGYNYLGMATHPRVSEAAKQAVDAYGTSVSASRLLSGSRPLHLELEAELADLLGCEASVTLANGHATNVTVIGHLAGPGDLVVHDALAHDSILQGCRLSGATRRPFPHNDAAALDALLEQVRHQYRRVLVVVEGVYSMDGDIADLPALIAVKARHGALLMVDEAHSIGTTGATGRGVGEHFGIDRRAVDLWSGTLSKALASCGGYVAASRPVVEYLRYTAPGFVYSAGMTPADTAACLASLRLLRDEPERVARLAENAALFVRLAREAGVDTGDSRGTPVVPCIVGNSLKALHLAEALFRRGVSVNPILHPAVPEEMARLRFFVTRDHTPGQIRHTVTALAQELRQLEAVGAP</sequence>
<dbReference type="InterPro" id="IPR016035">
    <property type="entry name" value="Acyl_Trfase/lysoPLipase"/>
</dbReference>
<dbReference type="InterPro" id="IPR009081">
    <property type="entry name" value="PP-bd_ACP"/>
</dbReference>
<dbReference type="InterPro" id="IPR050091">
    <property type="entry name" value="PKS_NRPS_Biosynth_Enz"/>
</dbReference>
<proteinExistence type="predicted"/>
<evidence type="ECO:0000256" key="1">
    <source>
        <dbReference type="ARBA" id="ARBA00001933"/>
    </source>
</evidence>
<feature type="region of interest" description="Disordered" evidence="7">
    <location>
        <begin position="1196"/>
        <end position="1216"/>
    </location>
</feature>
<dbReference type="Gene3D" id="3.30.70.3290">
    <property type="match status" value="1"/>
</dbReference>
<evidence type="ECO:0000313" key="10">
    <source>
        <dbReference type="EMBL" id="OLZ73087.1"/>
    </source>
</evidence>
<comment type="caution">
    <text evidence="10">The sequence shown here is derived from an EMBL/GenBank/DDBJ whole genome shotgun (WGS) entry which is preliminary data.</text>
</comment>
<dbReference type="InterPro" id="IPR014043">
    <property type="entry name" value="Acyl_transferase_dom"/>
</dbReference>
<dbReference type="Gene3D" id="3.90.1150.10">
    <property type="entry name" value="Aspartate Aminotransferase, domain 1"/>
    <property type="match status" value="1"/>
</dbReference>
<dbReference type="InterPro" id="IPR014031">
    <property type="entry name" value="Ketoacyl_synth_C"/>
</dbReference>
<keyword evidence="11" id="KW-1185">Reference proteome</keyword>
<evidence type="ECO:0000256" key="2">
    <source>
        <dbReference type="ARBA" id="ARBA00022450"/>
    </source>
</evidence>
<name>A0ABX3GDG9_9ACTN</name>
<dbReference type="SUPFAM" id="SSF47336">
    <property type="entry name" value="ACP-like"/>
    <property type="match status" value="1"/>
</dbReference>
<dbReference type="Gene3D" id="3.40.640.10">
    <property type="entry name" value="Type I PLP-dependent aspartate aminotransferase-like (Major domain)"/>
    <property type="match status" value="1"/>
</dbReference>
<dbReference type="InterPro" id="IPR016036">
    <property type="entry name" value="Malonyl_transacylase_ACP-bd"/>
</dbReference>
<feature type="compositionally biased region" description="Gly residues" evidence="7">
    <location>
        <begin position="1196"/>
        <end position="1205"/>
    </location>
</feature>
<dbReference type="InterPro" id="IPR015422">
    <property type="entry name" value="PyrdxlP-dep_Trfase_small"/>
</dbReference>
<dbReference type="EMBL" id="MQUR01000004">
    <property type="protein sequence ID" value="OLZ73087.1"/>
    <property type="molecule type" value="Genomic_DNA"/>
</dbReference>
<comment type="cofactor">
    <cofactor evidence="1">
        <name>pyridoxal 5'-phosphate</name>
        <dbReference type="ChEBI" id="CHEBI:597326"/>
    </cofactor>
</comment>
<evidence type="ECO:0000313" key="11">
    <source>
        <dbReference type="Proteomes" id="UP000187151"/>
    </source>
</evidence>
<dbReference type="Gene3D" id="3.40.47.10">
    <property type="match status" value="1"/>
</dbReference>
<gene>
    <name evidence="10" type="ORF">AVW11_03220</name>
</gene>
<dbReference type="Pfam" id="PF00698">
    <property type="entry name" value="Acyl_transf_1"/>
    <property type="match status" value="1"/>
</dbReference>
<dbReference type="SMART" id="SM00827">
    <property type="entry name" value="PKS_AT"/>
    <property type="match status" value="1"/>
</dbReference>
<feature type="domain" description="Carrier" evidence="8">
    <location>
        <begin position="1252"/>
        <end position="1330"/>
    </location>
</feature>
<dbReference type="PANTHER" id="PTHR43775">
    <property type="entry name" value="FATTY ACID SYNTHASE"/>
    <property type="match status" value="1"/>
</dbReference>
<feature type="compositionally biased region" description="Pro residues" evidence="7">
    <location>
        <begin position="945"/>
        <end position="960"/>
    </location>
</feature>
<dbReference type="Proteomes" id="UP000187151">
    <property type="component" value="Unassembled WGS sequence"/>
</dbReference>
<dbReference type="Pfam" id="PF16197">
    <property type="entry name" value="KAsynt_C_assoc"/>
    <property type="match status" value="1"/>
</dbReference>
<feature type="compositionally biased region" description="Low complexity" evidence="7">
    <location>
        <begin position="961"/>
        <end position="1045"/>
    </location>
</feature>
<dbReference type="InterPro" id="IPR001227">
    <property type="entry name" value="Ac_transferase_dom_sf"/>
</dbReference>
<dbReference type="InterPro" id="IPR036736">
    <property type="entry name" value="ACP-like_sf"/>
</dbReference>
<organism evidence="10 11">
    <name type="scientific">Streptomyces amritsarensis</name>
    <dbReference type="NCBI Taxonomy" id="681158"/>
    <lineage>
        <taxon>Bacteria</taxon>
        <taxon>Bacillati</taxon>
        <taxon>Actinomycetota</taxon>
        <taxon>Actinomycetes</taxon>
        <taxon>Kitasatosporales</taxon>
        <taxon>Streptomycetaceae</taxon>
        <taxon>Streptomyces</taxon>
    </lineage>
</organism>
<feature type="compositionally biased region" description="Pro residues" evidence="7">
    <location>
        <begin position="1340"/>
        <end position="1354"/>
    </location>
</feature>
<dbReference type="Pfam" id="PF02801">
    <property type="entry name" value="Ketoacyl-synt_C"/>
    <property type="match status" value="1"/>
</dbReference>
<dbReference type="SMART" id="SM00825">
    <property type="entry name" value="PKS_KS"/>
    <property type="match status" value="1"/>
</dbReference>
<evidence type="ECO:0000256" key="3">
    <source>
        <dbReference type="ARBA" id="ARBA00022553"/>
    </source>
</evidence>
<evidence type="ECO:0000259" key="8">
    <source>
        <dbReference type="PROSITE" id="PS50075"/>
    </source>
</evidence>
<dbReference type="InterPro" id="IPR015424">
    <property type="entry name" value="PyrdxlP-dep_Trfase"/>
</dbReference>
<dbReference type="CDD" id="cd06454">
    <property type="entry name" value="KBL_like"/>
    <property type="match status" value="1"/>
</dbReference>
<dbReference type="InterPro" id="IPR004839">
    <property type="entry name" value="Aminotransferase_I/II_large"/>
</dbReference>
<feature type="region of interest" description="Disordered" evidence="7">
    <location>
        <begin position="939"/>
        <end position="1170"/>
    </location>
</feature>
<dbReference type="InterPro" id="IPR020841">
    <property type="entry name" value="PKS_Beta-ketoAc_synthase_dom"/>
</dbReference>
<dbReference type="Pfam" id="PF00155">
    <property type="entry name" value="Aminotran_1_2"/>
    <property type="match status" value="1"/>
</dbReference>
<evidence type="ECO:0000256" key="7">
    <source>
        <dbReference type="SAM" id="MobiDB-lite"/>
    </source>
</evidence>
<dbReference type="Pfam" id="PF00109">
    <property type="entry name" value="ketoacyl-synt"/>
    <property type="match status" value="1"/>
</dbReference>
<dbReference type="PROSITE" id="PS52004">
    <property type="entry name" value="KS3_2"/>
    <property type="match status" value="1"/>
</dbReference>
<evidence type="ECO:0000256" key="6">
    <source>
        <dbReference type="ARBA" id="ARBA00023194"/>
    </source>
</evidence>
<dbReference type="PROSITE" id="PS50075">
    <property type="entry name" value="CARRIER"/>
    <property type="match status" value="1"/>
</dbReference>
<accession>A0ABX3GDG9</accession>
<keyword evidence="2" id="KW-0596">Phosphopantetheine</keyword>
<reference evidence="10 11" key="1">
    <citation type="submission" date="2016-01" db="EMBL/GenBank/DDBJ databases">
        <title>Streptomyces amritsarensis strain MTCC 11845 genome sequencing and assembly.</title>
        <authorList>
            <person name="Sharma D."/>
            <person name="Nair G.R."/>
            <person name="Kaur G."/>
            <person name="Manhas R.K."/>
            <person name="Mayilraj S."/>
        </authorList>
    </citation>
    <scope>NUCLEOTIDE SEQUENCE [LARGE SCALE GENOMIC DNA]</scope>
    <source>
        <strain evidence="10 11">MTCC 11845</strain>
    </source>
</reference>
<feature type="compositionally biased region" description="Low complexity" evidence="7">
    <location>
        <begin position="1057"/>
        <end position="1073"/>
    </location>
</feature>
<dbReference type="InterPro" id="IPR032821">
    <property type="entry name" value="PKS_assoc"/>
</dbReference>
<evidence type="ECO:0000256" key="5">
    <source>
        <dbReference type="ARBA" id="ARBA00022898"/>
    </source>
</evidence>
<dbReference type="SUPFAM" id="SSF53901">
    <property type="entry name" value="Thiolase-like"/>
    <property type="match status" value="1"/>
</dbReference>
<feature type="domain" description="Ketosynthase family 3 (KS3)" evidence="9">
    <location>
        <begin position="1"/>
        <end position="456"/>
    </location>
</feature>
<dbReference type="InterPro" id="IPR015421">
    <property type="entry name" value="PyrdxlP-dep_Trfase_major"/>
</dbReference>
<feature type="compositionally biased region" description="Low complexity" evidence="7">
    <location>
        <begin position="1083"/>
        <end position="1140"/>
    </location>
</feature>
<dbReference type="PANTHER" id="PTHR43775:SF37">
    <property type="entry name" value="SI:DKEY-61P9.11"/>
    <property type="match status" value="1"/>
</dbReference>
<dbReference type="CDD" id="cd00833">
    <property type="entry name" value="PKS"/>
    <property type="match status" value="1"/>
</dbReference>
<dbReference type="InterPro" id="IPR016039">
    <property type="entry name" value="Thiolase-like"/>
</dbReference>
<keyword evidence="3" id="KW-0597">Phosphoprotein</keyword>
<keyword evidence="5" id="KW-0663">Pyridoxal phosphate</keyword>
<dbReference type="SUPFAM" id="SSF55048">
    <property type="entry name" value="Probable ACP-binding domain of malonyl-CoA ACP transacylase"/>
    <property type="match status" value="1"/>
</dbReference>
<feature type="region of interest" description="Disordered" evidence="7">
    <location>
        <begin position="1328"/>
        <end position="1358"/>
    </location>
</feature>
<dbReference type="InterPro" id="IPR014030">
    <property type="entry name" value="Ketoacyl_synth_N"/>
</dbReference>
<keyword evidence="4" id="KW-0808">Transferase</keyword>
<protein>
    <recommendedName>
        <fullName evidence="12">Polyketide synthase</fullName>
    </recommendedName>
</protein>
<evidence type="ECO:0000259" key="9">
    <source>
        <dbReference type="PROSITE" id="PS52004"/>
    </source>
</evidence>
<evidence type="ECO:0008006" key="12">
    <source>
        <dbReference type="Google" id="ProtNLM"/>
    </source>
</evidence>
<evidence type="ECO:0000256" key="4">
    <source>
        <dbReference type="ARBA" id="ARBA00022679"/>
    </source>
</evidence>
<keyword evidence="6" id="KW-0045">Antibiotic biosynthesis</keyword>
<dbReference type="InterPro" id="IPR001917">
    <property type="entry name" value="Aminotrans_II_pyridoxalP_BS"/>
</dbReference>
<dbReference type="PROSITE" id="PS00599">
    <property type="entry name" value="AA_TRANSFER_CLASS_2"/>
    <property type="match status" value="1"/>
</dbReference>
<dbReference type="Gene3D" id="3.40.366.10">
    <property type="entry name" value="Malonyl-Coenzyme A Acyl Carrier Protein, domain 2"/>
    <property type="match status" value="1"/>
</dbReference>
<dbReference type="SUPFAM" id="SSF53383">
    <property type="entry name" value="PLP-dependent transferases"/>
    <property type="match status" value="1"/>
</dbReference>
<dbReference type="SUPFAM" id="SSF52151">
    <property type="entry name" value="FabD/lysophospholipase-like"/>
    <property type="match status" value="1"/>
</dbReference>